<feature type="binding site" evidence="13">
    <location>
        <begin position="289"/>
        <end position="304"/>
    </location>
    <ligand>
        <name>FAD</name>
        <dbReference type="ChEBI" id="CHEBI:57692"/>
    </ligand>
</feature>
<organism evidence="17">
    <name type="scientific">Physcomitrium patens</name>
    <name type="common">Spreading-leaved earth moss</name>
    <name type="synonym">Physcomitrella patens</name>
    <dbReference type="NCBI Taxonomy" id="3218"/>
    <lineage>
        <taxon>Eukaryota</taxon>
        <taxon>Viridiplantae</taxon>
        <taxon>Streptophyta</taxon>
        <taxon>Embryophyta</taxon>
        <taxon>Bryophyta</taxon>
        <taxon>Bryophytina</taxon>
        <taxon>Bryopsida</taxon>
        <taxon>Funariidae</taxon>
        <taxon>Funariales</taxon>
        <taxon>Funariaceae</taxon>
        <taxon>Physcomitrium</taxon>
    </lineage>
</organism>
<comment type="similarity">
    <text evidence="4">Belongs to the GMC oxidoreductase family.</text>
</comment>
<evidence type="ECO:0000256" key="1">
    <source>
        <dbReference type="ARBA" id="ARBA00000920"/>
    </source>
</evidence>
<dbReference type="InterPro" id="IPR007867">
    <property type="entry name" value="GMC_OxRtase_C"/>
</dbReference>
<evidence type="ECO:0000256" key="14">
    <source>
        <dbReference type="SAM" id="MobiDB-lite"/>
    </source>
</evidence>
<proteinExistence type="inferred from homology"/>
<dbReference type="InterPro" id="IPR000172">
    <property type="entry name" value="GMC_OxRdtase_N"/>
</dbReference>
<dbReference type="PANTHER" id="PTHR46056:SF12">
    <property type="entry name" value="LONG-CHAIN-ALCOHOL OXIDASE"/>
    <property type="match status" value="1"/>
</dbReference>
<feature type="region of interest" description="Disordered" evidence="14">
    <location>
        <begin position="1"/>
        <end position="28"/>
    </location>
</feature>
<evidence type="ECO:0000256" key="8">
    <source>
        <dbReference type="ARBA" id="ARBA00022827"/>
    </source>
</evidence>
<evidence type="ECO:0000313" key="19">
    <source>
        <dbReference type="Proteomes" id="UP000006727"/>
    </source>
</evidence>
<dbReference type="Pfam" id="PF13450">
    <property type="entry name" value="NAD_binding_8"/>
    <property type="match status" value="1"/>
</dbReference>
<reference evidence="17 19" key="2">
    <citation type="journal article" date="2018" name="Plant J.">
        <title>The Physcomitrella patens chromosome-scale assembly reveals moss genome structure and evolution.</title>
        <authorList>
            <person name="Lang D."/>
            <person name="Ullrich K.K."/>
            <person name="Murat F."/>
            <person name="Fuchs J."/>
            <person name="Jenkins J."/>
            <person name="Haas F.B."/>
            <person name="Piednoel M."/>
            <person name="Gundlach H."/>
            <person name="Van Bel M."/>
            <person name="Meyberg R."/>
            <person name="Vives C."/>
            <person name="Morata J."/>
            <person name="Symeonidi A."/>
            <person name="Hiss M."/>
            <person name="Muchero W."/>
            <person name="Kamisugi Y."/>
            <person name="Saleh O."/>
            <person name="Blanc G."/>
            <person name="Decker E.L."/>
            <person name="van Gessel N."/>
            <person name="Grimwood J."/>
            <person name="Hayes R.D."/>
            <person name="Graham S.W."/>
            <person name="Gunter L.E."/>
            <person name="McDaniel S.F."/>
            <person name="Hoernstein S.N.W."/>
            <person name="Larsson A."/>
            <person name="Li F.W."/>
            <person name="Perroud P.F."/>
            <person name="Phillips J."/>
            <person name="Ranjan P."/>
            <person name="Rokshar D.S."/>
            <person name="Rothfels C.J."/>
            <person name="Schneider L."/>
            <person name="Shu S."/>
            <person name="Stevenson D.W."/>
            <person name="Thummler F."/>
            <person name="Tillich M."/>
            <person name="Villarreal Aguilar J.C."/>
            <person name="Widiez T."/>
            <person name="Wong G.K."/>
            <person name="Wymore A."/>
            <person name="Zhang Y."/>
            <person name="Zimmer A.D."/>
            <person name="Quatrano R.S."/>
            <person name="Mayer K.F.X."/>
            <person name="Goodstein D."/>
            <person name="Casacuberta J.M."/>
            <person name="Vandepoele K."/>
            <person name="Reski R."/>
            <person name="Cuming A.C."/>
            <person name="Tuskan G.A."/>
            <person name="Maumus F."/>
            <person name="Salse J."/>
            <person name="Schmutz J."/>
            <person name="Rensing S.A."/>
        </authorList>
    </citation>
    <scope>NUCLEOTIDE SEQUENCE [LARGE SCALE GENOMIC DNA]</scope>
    <source>
        <strain evidence="18 19">cv. Gransden 2004</strain>
    </source>
</reference>
<evidence type="ECO:0000259" key="15">
    <source>
        <dbReference type="Pfam" id="PF00732"/>
    </source>
</evidence>
<dbReference type="Gramene" id="Pp3c2_4310V3.2">
    <property type="protein sequence ID" value="Pp3c2_4310V3.2"/>
    <property type="gene ID" value="Pp3c2_4310"/>
</dbReference>
<dbReference type="GO" id="GO:0046577">
    <property type="term" value="F:long-chain-alcohol oxidase activity"/>
    <property type="evidence" value="ECO:0007669"/>
    <property type="project" value="UniProtKB-EC"/>
</dbReference>
<protein>
    <recommendedName>
        <fullName evidence="5">long-chain-alcohol oxidase</fullName>
        <ecNumber evidence="5">1.1.3.20</ecNumber>
    </recommendedName>
</protein>
<keyword evidence="9" id="KW-1133">Transmembrane helix</keyword>
<dbReference type="KEGG" id="ppp:112295726"/>
<evidence type="ECO:0000256" key="12">
    <source>
        <dbReference type="PIRSR" id="PIRSR028937-1"/>
    </source>
</evidence>
<comment type="catalytic activity">
    <reaction evidence="1">
        <text>a long-chain primary fatty alcohol + O2 = a long-chain fatty aldehyde + H2O2</text>
        <dbReference type="Rhea" id="RHEA:22756"/>
        <dbReference type="ChEBI" id="CHEBI:15379"/>
        <dbReference type="ChEBI" id="CHEBI:16240"/>
        <dbReference type="ChEBI" id="CHEBI:17176"/>
        <dbReference type="ChEBI" id="CHEBI:77396"/>
        <dbReference type="EC" id="1.1.3.20"/>
    </reaction>
</comment>
<evidence type="ECO:0000256" key="10">
    <source>
        <dbReference type="ARBA" id="ARBA00023002"/>
    </source>
</evidence>
<keyword evidence="11" id="KW-0472">Membrane</keyword>
<feature type="domain" description="Glucose-methanol-choline oxidoreductase C-terminal" evidence="16">
    <location>
        <begin position="646"/>
        <end position="779"/>
    </location>
</feature>
<keyword evidence="6" id="KW-0285">Flavoprotein</keyword>
<feature type="domain" description="Glucose-methanol-choline oxidoreductase N-terminal" evidence="15">
    <location>
        <begin position="338"/>
        <end position="555"/>
    </location>
</feature>
<name>A0A2K1L051_PHYPA</name>
<dbReference type="EC" id="1.1.3.20" evidence="5"/>
<dbReference type="SUPFAM" id="SSF51905">
    <property type="entry name" value="FAD/NAD(P)-binding domain"/>
    <property type="match status" value="1"/>
</dbReference>
<dbReference type="AlphaFoldDB" id="A0A2K1L051"/>
<dbReference type="Pfam" id="PF05199">
    <property type="entry name" value="GMC_oxred_C"/>
    <property type="match status" value="1"/>
</dbReference>
<dbReference type="Pfam" id="PF00732">
    <property type="entry name" value="GMC_oxred_N"/>
    <property type="match status" value="1"/>
</dbReference>
<dbReference type="PANTHER" id="PTHR46056">
    <property type="entry name" value="LONG-CHAIN-ALCOHOL OXIDASE"/>
    <property type="match status" value="1"/>
</dbReference>
<dbReference type="GeneID" id="112295726"/>
<dbReference type="GO" id="GO:0016020">
    <property type="term" value="C:membrane"/>
    <property type="evidence" value="ECO:0007669"/>
    <property type="project" value="UniProtKB-SubCell"/>
</dbReference>
<dbReference type="FunCoup" id="A0A2K1L051">
    <property type="interactions" value="2"/>
</dbReference>
<evidence type="ECO:0000256" key="11">
    <source>
        <dbReference type="ARBA" id="ARBA00023136"/>
    </source>
</evidence>
<keyword evidence="7" id="KW-0812">Transmembrane</keyword>
<evidence type="ECO:0000313" key="18">
    <source>
        <dbReference type="EnsemblPlants" id="Pp3c2_4310V3.1"/>
    </source>
</evidence>
<keyword evidence="8 13" id="KW-0274">FAD</keyword>
<comment type="function">
    <text evidence="2">Long-chain fatty alcohol oxidase involved in the omega-oxidation pathway of lipid degradation.</text>
</comment>
<reference evidence="17 19" key="1">
    <citation type="journal article" date="2008" name="Science">
        <title>The Physcomitrella genome reveals evolutionary insights into the conquest of land by plants.</title>
        <authorList>
            <person name="Rensing S."/>
            <person name="Lang D."/>
            <person name="Zimmer A."/>
            <person name="Terry A."/>
            <person name="Salamov A."/>
            <person name="Shapiro H."/>
            <person name="Nishiyama T."/>
            <person name="Perroud P.-F."/>
            <person name="Lindquist E."/>
            <person name="Kamisugi Y."/>
            <person name="Tanahashi T."/>
            <person name="Sakakibara K."/>
            <person name="Fujita T."/>
            <person name="Oishi K."/>
            <person name="Shin-I T."/>
            <person name="Kuroki Y."/>
            <person name="Toyoda A."/>
            <person name="Suzuki Y."/>
            <person name="Hashimoto A."/>
            <person name="Yamaguchi K."/>
            <person name="Sugano A."/>
            <person name="Kohara Y."/>
            <person name="Fujiyama A."/>
            <person name="Anterola A."/>
            <person name="Aoki S."/>
            <person name="Ashton N."/>
            <person name="Barbazuk W.B."/>
            <person name="Barker E."/>
            <person name="Bennetzen J."/>
            <person name="Bezanilla M."/>
            <person name="Blankenship R."/>
            <person name="Cho S.H."/>
            <person name="Dutcher S."/>
            <person name="Estelle M."/>
            <person name="Fawcett J.A."/>
            <person name="Gundlach H."/>
            <person name="Hanada K."/>
            <person name="Heyl A."/>
            <person name="Hicks K.A."/>
            <person name="Hugh J."/>
            <person name="Lohr M."/>
            <person name="Mayer K."/>
            <person name="Melkozernov A."/>
            <person name="Murata T."/>
            <person name="Nelson D."/>
            <person name="Pils B."/>
            <person name="Prigge M."/>
            <person name="Reiss B."/>
            <person name="Renner T."/>
            <person name="Rombauts S."/>
            <person name="Rushton P."/>
            <person name="Sanderfoot A."/>
            <person name="Schween G."/>
            <person name="Shiu S.-H."/>
            <person name="Stueber K."/>
            <person name="Theodoulou F.L."/>
            <person name="Tu H."/>
            <person name="Van de Peer Y."/>
            <person name="Verrier P.J."/>
            <person name="Waters E."/>
            <person name="Wood A."/>
            <person name="Yang L."/>
            <person name="Cove D."/>
            <person name="Cuming A."/>
            <person name="Hasebe M."/>
            <person name="Lucas S."/>
            <person name="Mishler D.B."/>
            <person name="Reski R."/>
            <person name="Grigoriev I."/>
            <person name="Quatrano R.S."/>
            <person name="Boore J.L."/>
        </authorList>
    </citation>
    <scope>NUCLEOTIDE SEQUENCE [LARGE SCALE GENOMIC DNA]</scope>
    <source>
        <strain evidence="18 19">cv. Gransden 2004</strain>
    </source>
</reference>
<dbReference type="EnsemblPlants" id="Pp3c2_4310V3.1">
    <property type="protein sequence ID" value="Pp3c2_4310V3.1"/>
    <property type="gene ID" value="Pp3c2_4310"/>
</dbReference>
<dbReference type="RefSeq" id="XP_024403385.1">
    <property type="nucleotide sequence ID" value="XM_024547617.2"/>
</dbReference>
<dbReference type="EnsemblPlants" id="Pp3c2_4310V3.2">
    <property type="protein sequence ID" value="Pp3c2_4310V3.2"/>
    <property type="gene ID" value="Pp3c2_4310"/>
</dbReference>
<dbReference type="InterPro" id="IPR012400">
    <property type="entry name" value="Long_Oxdase"/>
</dbReference>
<dbReference type="OrthoDB" id="269227at2759"/>
<evidence type="ECO:0000256" key="3">
    <source>
        <dbReference type="ARBA" id="ARBA00004370"/>
    </source>
</evidence>
<dbReference type="EMBL" id="ABEU02000002">
    <property type="protein sequence ID" value="PNR59405.1"/>
    <property type="molecule type" value="Genomic_DNA"/>
</dbReference>
<comment type="subcellular location">
    <subcellularLocation>
        <location evidence="3">Membrane</location>
    </subcellularLocation>
</comment>
<dbReference type="PIRSF" id="PIRSF028937">
    <property type="entry name" value="Lg_Ch_AO"/>
    <property type="match status" value="1"/>
</dbReference>
<evidence type="ECO:0000256" key="5">
    <source>
        <dbReference type="ARBA" id="ARBA00013125"/>
    </source>
</evidence>
<keyword evidence="10" id="KW-0560">Oxidoreductase</keyword>
<dbReference type="Gramene" id="Pp3c2_4310V3.1">
    <property type="protein sequence ID" value="Pp3c2_4310V3.1"/>
    <property type="gene ID" value="Pp3c2_4310"/>
</dbReference>
<feature type="active site" description="Proton acceptor" evidence="12">
    <location>
        <position position="727"/>
    </location>
</feature>
<keyword evidence="19" id="KW-1185">Reference proteome</keyword>
<dbReference type="InterPro" id="IPR036188">
    <property type="entry name" value="FAD/NAD-bd_sf"/>
</dbReference>
<dbReference type="GO" id="GO:0050660">
    <property type="term" value="F:flavin adenine dinucleotide binding"/>
    <property type="evidence" value="ECO:0007669"/>
    <property type="project" value="InterPro"/>
</dbReference>
<evidence type="ECO:0000256" key="4">
    <source>
        <dbReference type="ARBA" id="ARBA00010790"/>
    </source>
</evidence>
<dbReference type="PaxDb" id="3218-PP1S7_216V6.1"/>
<evidence type="ECO:0000313" key="17">
    <source>
        <dbReference type="EMBL" id="PNR59405.1"/>
    </source>
</evidence>
<dbReference type="Proteomes" id="UP000006727">
    <property type="component" value="Chromosome 2"/>
</dbReference>
<evidence type="ECO:0000256" key="2">
    <source>
        <dbReference type="ARBA" id="ARBA00003842"/>
    </source>
</evidence>
<sequence>MAIGNGQAEFENGTQPEGSPDFQDDVKCDRNKPVVHGHPALLRWTPPRNHNLSPTQFESLKSIADTFVPSLPPPFKAGEEFELMPGVTAEDVARFYKLKASDEDIINVMAAILEVLMRPPVLKSVLAVLQLLGTGWGTALLACGGGVNTVSLKYPFFRKFANLTPEEREKMLQGWSTSLLSPLRRLFKSMKSITGYTLYSKINDEGENAAWKAIGYTGMDPTVRSRSKEEYWKPRPLGDGHVDAKEAGVRLKAILGAKGFSVLDEIKSFRVQSRKWGYSESSSDIYMECDVVIVGSGSGGGVMAAVLAKQGFKVLVLEKGQYFAAQDITSLEGPGMVNMYEKMGAQSTDDGGVSLIAGKTVGGGTAVNWCVSFKTPEHVRNEWVNDHGLDLFTSAQYEQAMQAVWKRLAVQPEVDKHSLQNTVLLEGCKKLGYECGTLQRNCSPGHYCGWCSYGCPTGKKQSTAETWLVDAVNTGNAVILSNCHAKHVFHDANPGGKKARKGHGVVATIGEGSTRIFVKANATVIACGALLTPPLLLRSGLKNPNIGKYLRVHPATTCFGYFPEEVEPKGKSYEGGIMTTYSPVTLRKPTEYGGLLETGVFHPAVFAAFHPWQSGADGKERLLHHARTSHITVVTRDKGFGTAKIDNDGLPMYSYKISPYDEQTLIAGMIQSLRILVAAGAVEIGTQQLDGERFKVKGATPAQIEEYLDRVKRRRARQSSIQIASAHQLGSCRMGTSPRTSAVDARGETWEAEGVFVADGSVLPTSSGVNPMVTIQSIAYCTADSVAHFLHGASSAK</sequence>
<evidence type="ECO:0000256" key="9">
    <source>
        <dbReference type="ARBA" id="ARBA00022989"/>
    </source>
</evidence>
<evidence type="ECO:0000256" key="7">
    <source>
        <dbReference type="ARBA" id="ARBA00022692"/>
    </source>
</evidence>
<gene>
    <name evidence="18" type="primary">LOC112295726</name>
    <name evidence="17" type="ORF">PHYPA_002196</name>
</gene>
<dbReference type="Gene3D" id="3.50.50.60">
    <property type="entry name" value="FAD/NAD(P)-binding domain"/>
    <property type="match status" value="2"/>
</dbReference>
<evidence type="ECO:0000256" key="6">
    <source>
        <dbReference type="ARBA" id="ARBA00022630"/>
    </source>
</evidence>
<evidence type="ECO:0000256" key="13">
    <source>
        <dbReference type="PIRSR" id="PIRSR028937-2"/>
    </source>
</evidence>
<evidence type="ECO:0000259" key="16">
    <source>
        <dbReference type="Pfam" id="PF05199"/>
    </source>
</evidence>
<accession>A0A2K1L051</accession>
<dbReference type="OMA" id="DHAIECD"/>
<reference evidence="18" key="3">
    <citation type="submission" date="2020-12" db="UniProtKB">
        <authorList>
            <consortium name="EnsemblPlants"/>
        </authorList>
    </citation>
    <scope>IDENTIFICATION</scope>
</reference>